<dbReference type="Pfam" id="PF13229">
    <property type="entry name" value="Beta_helix"/>
    <property type="match status" value="1"/>
</dbReference>
<protein>
    <submittedName>
        <fullName evidence="4">FG-GAP-like repeat-containing protein</fullName>
    </submittedName>
</protein>
<reference evidence="4 5" key="1">
    <citation type="submission" date="2024-09" db="EMBL/GenBank/DDBJ databases">
        <authorList>
            <person name="Sun Q."/>
            <person name="Mori K."/>
        </authorList>
    </citation>
    <scope>NUCLEOTIDE SEQUENCE [LARGE SCALE GENOMIC DNA]</scope>
    <source>
        <strain evidence="4 5">CGMCC 1.15906</strain>
    </source>
</reference>
<dbReference type="InterPro" id="IPR028994">
    <property type="entry name" value="Integrin_alpha_N"/>
</dbReference>
<accession>A0ABV6QFR9</accession>
<dbReference type="InterPro" id="IPR012334">
    <property type="entry name" value="Pectin_lyas_fold"/>
</dbReference>
<evidence type="ECO:0000256" key="2">
    <source>
        <dbReference type="SAM" id="SignalP"/>
    </source>
</evidence>
<dbReference type="SMART" id="SM00710">
    <property type="entry name" value="PbH1"/>
    <property type="match status" value="4"/>
</dbReference>
<feature type="signal peptide" evidence="2">
    <location>
        <begin position="1"/>
        <end position="29"/>
    </location>
</feature>
<dbReference type="RefSeq" id="WP_380043255.1">
    <property type="nucleotide sequence ID" value="NZ_JBHLTC010000001.1"/>
</dbReference>
<dbReference type="Proteomes" id="UP001589890">
    <property type="component" value="Unassembled WGS sequence"/>
</dbReference>
<evidence type="ECO:0000313" key="5">
    <source>
        <dbReference type="Proteomes" id="UP001589890"/>
    </source>
</evidence>
<dbReference type="SUPFAM" id="SSF51126">
    <property type="entry name" value="Pectin lyase-like"/>
    <property type="match status" value="1"/>
</dbReference>
<feature type="domain" description="Right handed beta helix" evidence="3">
    <location>
        <begin position="162"/>
        <end position="315"/>
    </location>
</feature>
<sequence>MVSAKTLYSRGAISVMAVLALAVPPPAAAVSPPAAAAPAPAAAAPPPAAAVSAAAVIEVDTKEELLAALAAAKAGDTVFVTGTASINLTGLKRIAIPAGVTLASDRGQAGSPGALLFNTELDLGQREAWAQFALKGSGVRITGLRLRGPDPEIRDDAYQYDNSRGIEAVDASDLTVDNNELSAWSHGAVYLADTLEARIANNDIHNNRRTGLGYGVVLYNNSSAVIEFNTFRQNRHAIAGNGLRTQRYDARYNLVVDNARSHGFDMHGENEALGNGAPYAGDVIHIKHNSFRSSAQAAIAVRGRPYTGAWVSGNCFAHASRDAAVLQRHFTGNLTVGTNTYGTTTGTCHQLGGRRPVGWRMSASGTGNWQDLRPYTFDVSELGFGDFNGDGKTDVFRATGHRFYYSPGGTGPFVAGALSNVTRAGTRFGDFDGDGRTDVFSVAGEQWRFSSGATGNWQALNTSSVPLADLRFGDFDGDGKTDVFRTDGTRWYYSSAGTSAWRPLATARLDVGWMGFGDFDGDGRTDVFALVGDRWQYSAGGAGNWTPLATSGAPVSALRFGDLDGDGRTDVFRTSGTQWFYSSGGRVSWAPLASATCPLGSLELADLTGDGRADVFAGRCGA</sequence>
<dbReference type="PANTHER" id="PTHR46580">
    <property type="entry name" value="SENSOR KINASE-RELATED"/>
    <property type="match status" value="1"/>
</dbReference>
<dbReference type="InterPro" id="IPR039448">
    <property type="entry name" value="Beta_helix"/>
</dbReference>
<name>A0ABV6QFR9_9ACTN</name>
<proteinExistence type="predicted"/>
<dbReference type="InterPro" id="IPR013517">
    <property type="entry name" value="FG-GAP"/>
</dbReference>
<dbReference type="Gene3D" id="2.160.20.10">
    <property type="entry name" value="Single-stranded right-handed beta-helix, Pectin lyase-like"/>
    <property type="match status" value="1"/>
</dbReference>
<organism evidence="4 5">
    <name type="scientific">Kribbella deserti</name>
    <dbReference type="NCBI Taxonomy" id="1926257"/>
    <lineage>
        <taxon>Bacteria</taxon>
        <taxon>Bacillati</taxon>
        <taxon>Actinomycetota</taxon>
        <taxon>Actinomycetes</taxon>
        <taxon>Propionibacteriales</taxon>
        <taxon>Kribbellaceae</taxon>
        <taxon>Kribbella</taxon>
    </lineage>
</organism>
<dbReference type="SUPFAM" id="SSF69318">
    <property type="entry name" value="Integrin alpha N-terminal domain"/>
    <property type="match status" value="1"/>
</dbReference>
<comment type="caution">
    <text evidence="4">The sequence shown here is derived from an EMBL/GenBank/DDBJ whole genome shotgun (WGS) entry which is preliminary data.</text>
</comment>
<feature type="chain" id="PRO_5047184431" evidence="2">
    <location>
        <begin position="30"/>
        <end position="622"/>
    </location>
</feature>
<dbReference type="InterPro" id="IPR011050">
    <property type="entry name" value="Pectin_lyase_fold/virulence"/>
</dbReference>
<keyword evidence="1 2" id="KW-0732">Signal</keyword>
<keyword evidence="5" id="KW-1185">Reference proteome</keyword>
<gene>
    <name evidence="4" type="ORF">ACFFGN_00775</name>
</gene>
<dbReference type="InterPro" id="IPR006626">
    <property type="entry name" value="PbH1"/>
</dbReference>
<dbReference type="Pfam" id="PF13517">
    <property type="entry name" value="FG-GAP_3"/>
    <property type="match status" value="2"/>
</dbReference>
<dbReference type="EMBL" id="JBHLTC010000001">
    <property type="protein sequence ID" value="MFC0622577.1"/>
    <property type="molecule type" value="Genomic_DNA"/>
</dbReference>
<evidence type="ECO:0000313" key="4">
    <source>
        <dbReference type="EMBL" id="MFC0622577.1"/>
    </source>
</evidence>
<evidence type="ECO:0000259" key="3">
    <source>
        <dbReference type="Pfam" id="PF13229"/>
    </source>
</evidence>
<evidence type="ECO:0000256" key="1">
    <source>
        <dbReference type="ARBA" id="ARBA00022729"/>
    </source>
</evidence>